<dbReference type="EC" id="6.2.1.12" evidence="2"/>
<protein>
    <recommendedName>
        <fullName evidence="2">4-coumarate--CoA ligase</fullName>
        <ecNumber evidence="2">6.2.1.12</ecNumber>
    </recommendedName>
</protein>
<dbReference type="PANTHER" id="PTHR24096:SF377">
    <property type="entry name" value="4-COUMARATE--COA LIGASE-LIKE 7"/>
    <property type="match status" value="1"/>
</dbReference>
<dbReference type="PROSITE" id="PS00455">
    <property type="entry name" value="AMP_BINDING"/>
    <property type="match status" value="2"/>
</dbReference>
<accession>A0A835E2Z5</accession>
<keyword evidence="5" id="KW-0067">ATP-binding</keyword>
<feature type="transmembrane region" description="Helical" evidence="9">
    <location>
        <begin position="1033"/>
        <end position="1055"/>
    </location>
</feature>
<evidence type="ECO:0000256" key="5">
    <source>
        <dbReference type="ARBA" id="ARBA00022840"/>
    </source>
</evidence>
<sequence length="1080" mass="114438">MAAAPAITTPAGVVDGRSGYCAATKTFRSLRPRVPLPPPDAPLSFTAFAFSLLPPALPAHPAILDAATGEAVSFPALRSRVRALSVALRSPSRLGLRHGDVAFVLAPASLDVPALYLALFSIGAVVSPANPALTSAEIARLVSLSGASVAFAVSSTAAKLPPDLPTVLLDSDHFRSFLLHTDADETTAAVVVRQSDTAAIQYSSGTTGRVKAAALSHRNFIAMAAGSHALTNKPPRHGGESSRMLLAAPMFHSLGFYFALKGVALGQTVVVVTDAVARRGVRAVVEAAERWAVTEMTASPPVVTWMGKEKEGCGGGLKALERVVCGGAPLAPTAAQRFRRRFPNVDLCMGYGSTEGGGISLMIGREECNRVGSAGRVSENTEVKIVDQVTGKPLSVGQKGELLVKGPAANASTFDAEGWLKTGDLCYIDQDGFLYVVDRLKELIKYKGYQRSYRSMEQPLRPLPPPAGRVARWAMGRKDQRRWLLCSLCNHDDEIEMAAAAATTPAGVSGYCEATKTFRSLRPPVPLPPPDAPLSFTAFAFSLLPSPLPAHPAILDAATGEVVSFPALRSQVRALSAALRSPSRLGVRHGDVAFVLAPASLDIPVLYLALLSFGAVVTPANPALTSAEIARLVSLSGASVAFAVSSTAAKLPPDLPTFLLDSDHFRSFLHSDEDDASKSTAMVVRQSDTAAIQYSSGTTGRVKAVALSHRNFIAMAAGSHALTNKPPRNGGESSRMLLAAPMFHSLGFYFALKGVALGQTTVLVTDAVARRGIRAVVVETAERWAVTEMTASPPVVTWMAKEGSDLKALERVVCGGAPLPTAAAERFRRRFPNVDLCMGYGSTEGGGISLMIGREECNRNTEVKIVDQVTGKPLSVGQKGELLVKGPAVMTGYVGDDEANASTFDSEGWLKTGDLCYIDQDGFLFVVDRLKELIKYKGYQIPIALVVRQTGSKVTEAQVIDHVAKRVAPYKKIRKSATLCVAFIGGTVMFKALLESLQLQGVRGLGLERATSGDTPDDELPELRLNICLVSEVFVQILASGFGTLAFIWATVVLLGGFSAFLHKVDFWVITGIVFVQAAK</sequence>
<keyword evidence="9" id="KW-1133">Transmembrane helix</keyword>
<reference evidence="11" key="1">
    <citation type="submission" date="2020-07" db="EMBL/GenBank/DDBJ databases">
        <title>Genome sequence and genetic diversity analysis of an under-domesticated orphan crop, white fonio (Digitaria exilis).</title>
        <authorList>
            <person name="Bennetzen J.L."/>
            <person name="Chen S."/>
            <person name="Ma X."/>
            <person name="Wang X."/>
            <person name="Yssel A.E.J."/>
            <person name="Chaluvadi S.R."/>
            <person name="Johnson M."/>
            <person name="Gangashetty P."/>
            <person name="Hamidou F."/>
            <person name="Sanogo M.D."/>
            <person name="Zwaenepoel A."/>
            <person name="Wallace J."/>
            <person name="Van De Peer Y."/>
            <person name="Van Deynze A."/>
        </authorList>
    </citation>
    <scope>NUCLEOTIDE SEQUENCE</scope>
    <source>
        <tissue evidence="11">Leaves</tissue>
    </source>
</reference>
<keyword evidence="3" id="KW-0436">Ligase</keyword>
<evidence type="ECO:0000256" key="7">
    <source>
        <dbReference type="ARBA" id="ARBA00034223"/>
    </source>
</evidence>
<dbReference type="EMBL" id="JACEFO010002379">
    <property type="protein sequence ID" value="KAF8662910.1"/>
    <property type="molecule type" value="Genomic_DNA"/>
</dbReference>
<evidence type="ECO:0000259" key="10">
    <source>
        <dbReference type="Pfam" id="PF00501"/>
    </source>
</evidence>
<evidence type="ECO:0000256" key="2">
    <source>
        <dbReference type="ARBA" id="ARBA00012959"/>
    </source>
</evidence>
<gene>
    <name evidence="11" type="ORF">HU200_055492</name>
</gene>
<comment type="catalytic activity">
    <reaction evidence="6">
        <text>(E)-4-coumarate + ATP + H(+) = (E)-4-coumaroyl-AMP + diphosphate</text>
        <dbReference type="Rhea" id="RHEA:72419"/>
        <dbReference type="ChEBI" id="CHEBI:12876"/>
        <dbReference type="ChEBI" id="CHEBI:15378"/>
        <dbReference type="ChEBI" id="CHEBI:30616"/>
        <dbReference type="ChEBI" id="CHEBI:33019"/>
        <dbReference type="ChEBI" id="CHEBI:192348"/>
    </reaction>
    <physiologicalReaction direction="left-to-right" evidence="6">
        <dbReference type="Rhea" id="RHEA:72420"/>
    </physiologicalReaction>
</comment>
<evidence type="ECO:0000256" key="8">
    <source>
        <dbReference type="ARBA" id="ARBA00034252"/>
    </source>
</evidence>
<dbReference type="OrthoDB" id="10253869at2759"/>
<dbReference type="SUPFAM" id="SSF56801">
    <property type="entry name" value="Acetyl-CoA synthetase-like"/>
    <property type="match status" value="2"/>
</dbReference>
<evidence type="ECO:0000313" key="12">
    <source>
        <dbReference type="Proteomes" id="UP000636709"/>
    </source>
</evidence>
<keyword evidence="9" id="KW-0472">Membrane</keyword>
<comment type="caution">
    <text evidence="11">The sequence shown here is derived from an EMBL/GenBank/DDBJ whole genome shotgun (WGS) entry which is preliminary data.</text>
</comment>
<evidence type="ECO:0000256" key="4">
    <source>
        <dbReference type="ARBA" id="ARBA00022741"/>
    </source>
</evidence>
<dbReference type="InterPro" id="IPR042099">
    <property type="entry name" value="ANL_N_sf"/>
</dbReference>
<evidence type="ECO:0000256" key="1">
    <source>
        <dbReference type="ARBA" id="ARBA00001946"/>
    </source>
</evidence>
<dbReference type="GO" id="GO:0016207">
    <property type="term" value="F:4-coumarate-CoA ligase activity"/>
    <property type="evidence" value="ECO:0007669"/>
    <property type="project" value="UniProtKB-EC"/>
</dbReference>
<keyword evidence="4" id="KW-0547">Nucleotide-binding</keyword>
<evidence type="ECO:0000256" key="6">
    <source>
        <dbReference type="ARBA" id="ARBA00034219"/>
    </source>
</evidence>
<keyword evidence="12" id="KW-1185">Reference proteome</keyword>
<dbReference type="AlphaFoldDB" id="A0A835E2Z5"/>
<evidence type="ECO:0000256" key="9">
    <source>
        <dbReference type="SAM" id="Phobius"/>
    </source>
</evidence>
<comment type="catalytic activity">
    <reaction evidence="8">
        <text>(E)-4-coumarate + ATP + CoA = (E)-4-coumaroyl-CoA + AMP + diphosphate</text>
        <dbReference type="Rhea" id="RHEA:19641"/>
        <dbReference type="ChEBI" id="CHEBI:12876"/>
        <dbReference type="ChEBI" id="CHEBI:30616"/>
        <dbReference type="ChEBI" id="CHEBI:33019"/>
        <dbReference type="ChEBI" id="CHEBI:57287"/>
        <dbReference type="ChEBI" id="CHEBI:85008"/>
        <dbReference type="ChEBI" id="CHEBI:456215"/>
        <dbReference type="EC" id="6.2.1.12"/>
    </reaction>
    <physiologicalReaction direction="left-to-right" evidence="8">
        <dbReference type="Rhea" id="RHEA:19642"/>
    </physiologicalReaction>
</comment>
<feature type="domain" description="AMP-dependent synthetase/ligase" evidence="10">
    <location>
        <begin position="549"/>
        <end position="893"/>
    </location>
</feature>
<dbReference type="GO" id="GO:0009698">
    <property type="term" value="P:phenylpropanoid metabolic process"/>
    <property type="evidence" value="ECO:0007669"/>
    <property type="project" value="UniProtKB-ARBA"/>
</dbReference>
<evidence type="ECO:0000256" key="3">
    <source>
        <dbReference type="ARBA" id="ARBA00022598"/>
    </source>
</evidence>
<dbReference type="Proteomes" id="UP000636709">
    <property type="component" value="Unassembled WGS sequence"/>
</dbReference>
<feature type="domain" description="AMP-dependent synthetase/ligase" evidence="10">
    <location>
        <begin position="58"/>
        <end position="408"/>
    </location>
</feature>
<dbReference type="Pfam" id="PF00501">
    <property type="entry name" value="AMP-binding"/>
    <property type="match status" value="2"/>
</dbReference>
<evidence type="ECO:0000313" key="11">
    <source>
        <dbReference type="EMBL" id="KAF8662910.1"/>
    </source>
</evidence>
<name>A0A835E2Z5_9POAL</name>
<comment type="cofactor">
    <cofactor evidence="1">
        <name>Mg(2+)</name>
        <dbReference type="ChEBI" id="CHEBI:18420"/>
    </cofactor>
</comment>
<proteinExistence type="predicted"/>
<keyword evidence="9" id="KW-0812">Transmembrane</keyword>
<dbReference type="GO" id="GO:0005524">
    <property type="term" value="F:ATP binding"/>
    <property type="evidence" value="ECO:0007669"/>
    <property type="project" value="UniProtKB-KW"/>
</dbReference>
<dbReference type="PANTHER" id="PTHR24096">
    <property type="entry name" value="LONG-CHAIN-FATTY-ACID--COA LIGASE"/>
    <property type="match status" value="1"/>
</dbReference>
<dbReference type="Gene3D" id="3.40.50.12780">
    <property type="entry name" value="N-terminal domain of ligase-like"/>
    <property type="match status" value="2"/>
</dbReference>
<dbReference type="InterPro" id="IPR000873">
    <property type="entry name" value="AMP-dep_synth/lig_dom"/>
</dbReference>
<organism evidence="11 12">
    <name type="scientific">Digitaria exilis</name>
    <dbReference type="NCBI Taxonomy" id="1010633"/>
    <lineage>
        <taxon>Eukaryota</taxon>
        <taxon>Viridiplantae</taxon>
        <taxon>Streptophyta</taxon>
        <taxon>Embryophyta</taxon>
        <taxon>Tracheophyta</taxon>
        <taxon>Spermatophyta</taxon>
        <taxon>Magnoliopsida</taxon>
        <taxon>Liliopsida</taxon>
        <taxon>Poales</taxon>
        <taxon>Poaceae</taxon>
        <taxon>PACMAD clade</taxon>
        <taxon>Panicoideae</taxon>
        <taxon>Panicodae</taxon>
        <taxon>Paniceae</taxon>
        <taxon>Anthephorinae</taxon>
        <taxon>Digitaria</taxon>
    </lineage>
</organism>
<dbReference type="InterPro" id="IPR020845">
    <property type="entry name" value="AMP-binding_CS"/>
</dbReference>
<comment type="catalytic activity">
    <reaction evidence="7">
        <text>(E)-4-coumaroyl-AMP + CoA = (E)-4-coumaroyl-CoA + AMP + H(+)</text>
        <dbReference type="Rhea" id="RHEA:72423"/>
        <dbReference type="ChEBI" id="CHEBI:15378"/>
        <dbReference type="ChEBI" id="CHEBI:57287"/>
        <dbReference type="ChEBI" id="CHEBI:85008"/>
        <dbReference type="ChEBI" id="CHEBI:192348"/>
        <dbReference type="ChEBI" id="CHEBI:456215"/>
    </reaction>
    <physiologicalReaction direction="left-to-right" evidence="7">
        <dbReference type="Rhea" id="RHEA:72424"/>
    </physiologicalReaction>
</comment>
<dbReference type="GO" id="GO:0106290">
    <property type="term" value="F:trans-cinnamate-CoA ligase activity"/>
    <property type="evidence" value="ECO:0007669"/>
    <property type="project" value="UniProtKB-ARBA"/>
</dbReference>